<keyword evidence="3" id="KW-0804">Transcription</keyword>
<dbReference type="KEGG" id="cfus:CYFUS_007640"/>
<dbReference type="AlphaFoldDB" id="A0A250JEX5"/>
<accession>A0A250JEX5</accession>
<evidence type="ECO:0000256" key="1">
    <source>
        <dbReference type="ARBA" id="ARBA00023015"/>
    </source>
</evidence>
<dbReference type="RefSeq" id="WP_095989760.1">
    <property type="nucleotide sequence ID" value="NZ_CP022098.1"/>
</dbReference>
<dbReference type="Pfam" id="PF20240">
    <property type="entry name" value="DUF6597"/>
    <property type="match status" value="1"/>
</dbReference>
<dbReference type="GO" id="GO:0043565">
    <property type="term" value="F:sequence-specific DNA binding"/>
    <property type="evidence" value="ECO:0007669"/>
    <property type="project" value="InterPro"/>
</dbReference>
<dbReference type="Proteomes" id="UP000217257">
    <property type="component" value="Chromosome"/>
</dbReference>
<keyword evidence="2" id="KW-0238">DNA-binding</keyword>
<evidence type="ECO:0000259" key="4">
    <source>
        <dbReference type="PROSITE" id="PS01124"/>
    </source>
</evidence>
<keyword evidence="1" id="KW-0805">Transcription regulation</keyword>
<dbReference type="InterPro" id="IPR046532">
    <property type="entry name" value="DUF6597"/>
</dbReference>
<reference evidence="5 6" key="1">
    <citation type="submission" date="2017-06" db="EMBL/GenBank/DDBJ databases">
        <title>Sequencing and comparative analysis of myxobacterial genomes.</title>
        <authorList>
            <person name="Rupp O."/>
            <person name="Goesmann A."/>
            <person name="Sogaard-Andersen L."/>
        </authorList>
    </citation>
    <scope>NUCLEOTIDE SEQUENCE [LARGE SCALE GENOMIC DNA]</scope>
    <source>
        <strain evidence="5 6">DSM 52655</strain>
    </source>
</reference>
<dbReference type="Gene3D" id="1.10.10.60">
    <property type="entry name" value="Homeodomain-like"/>
    <property type="match status" value="1"/>
</dbReference>
<evidence type="ECO:0000313" key="5">
    <source>
        <dbReference type="EMBL" id="ATB42163.1"/>
    </source>
</evidence>
<dbReference type="PROSITE" id="PS01124">
    <property type="entry name" value="HTH_ARAC_FAMILY_2"/>
    <property type="match status" value="1"/>
</dbReference>
<dbReference type="EMBL" id="CP022098">
    <property type="protein sequence ID" value="ATB42163.1"/>
    <property type="molecule type" value="Genomic_DNA"/>
</dbReference>
<dbReference type="SUPFAM" id="SSF46689">
    <property type="entry name" value="Homeodomain-like"/>
    <property type="match status" value="1"/>
</dbReference>
<proteinExistence type="predicted"/>
<organism evidence="5 6">
    <name type="scientific">Cystobacter fuscus</name>
    <dbReference type="NCBI Taxonomy" id="43"/>
    <lineage>
        <taxon>Bacteria</taxon>
        <taxon>Pseudomonadati</taxon>
        <taxon>Myxococcota</taxon>
        <taxon>Myxococcia</taxon>
        <taxon>Myxococcales</taxon>
        <taxon>Cystobacterineae</taxon>
        <taxon>Archangiaceae</taxon>
        <taxon>Cystobacter</taxon>
    </lineage>
</organism>
<feature type="domain" description="HTH araC/xylS-type" evidence="4">
    <location>
        <begin position="168"/>
        <end position="258"/>
    </location>
</feature>
<dbReference type="SMART" id="SM00342">
    <property type="entry name" value="HTH_ARAC"/>
    <property type="match status" value="1"/>
</dbReference>
<evidence type="ECO:0000256" key="3">
    <source>
        <dbReference type="ARBA" id="ARBA00023163"/>
    </source>
</evidence>
<dbReference type="PANTHER" id="PTHR46796">
    <property type="entry name" value="HTH-TYPE TRANSCRIPTIONAL ACTIVATOR RHAS-RELATED"/>
    <property type="match status" value="1"/>
</dbReference>
<dbReference type="GO" id="GO:0003700">
    <property type="term" value="F:DNA-binding transcription factor activity"/>
    <property type="evidence" value="ECO:0007669"/>
    <property type="project" value="InterPro"/>
</dbReference>
<dbReference type="InterPro" id="IPR018060">
    <property type="entry name" value="HTH_AraC"/>
</dbReference>
<protein>
    <recommendedName>
        <fullName evidence="4">HTH araC/xylS-type domain-containing protein</fullName>
    </recommendedName>
</protein>
<dbReference type="InterPro" id="IPR050204">
    <property type="entry name" value="AraC_XylS_family_regulators"/>
</dbReference>
<name>A0A250JEX5_9BACT</name>
<sequence length="270" mass="29792">MSHAFYRPRAPLDRLVDFFWVSDAHVAQAPRERVLPTGAQALVVHLGESPMRIYPDERTSEPAEFSGAILCGARQSPLLIGTAIGPTVGVHFKPGGARPFFDVPADAMAEQSVSLEALWGTSAHSLRERLMEAPTPVDQARLLEALLLKRVRRSFDLGPALGASLRAFEEPTLTSVAEVNRRTGLSPKRLLALFRDEVGLSPKSFWRVRRFRAALRDLEQGALRGAALAYEHGYCDQAHFLREFRALAGSSPREWLAARVADTDHVSVYG</sequence>
<gene>
    <name evidence="5" type="ORF">CYFUS_007640</name>
</gene>
<dbReference type="InterPro" id="IPR009057">
    <property type="entry name" value="Homeodomain-like_sf"/>
</dbReference>
<dbReference type="Pfam" id="PF12833">
    <property type="entry name" value="HTH_18"/>
    <property type="match status" value="1"/>
</dbReference>
<evidence type="ECO:0000313" key="6">
    <source>
        <dbReference type="Proteomes" id="UP000217257"/>
    </source>
</evidence>
<evidence type="ECO:0000256" key="2">
    <source>
        <dbReference type="ARBA" id="ARBA00023125"/>
    </source>
</evidence>